<keyword evidence="4 10" id="KW-0963">Cytoplasm</keyword>
<feature type="domain" description="Nudix hydrolase" evidence="11">
    <location>
        <begin position="41"/>
        <end position="175"/>
    </location>
</feature>
<evidence type="ECO:0000256" key="7">
    <source>
        <dbReference type="ARBA" id="ARBA00023211"/>
    </source>
</evidence>
<dbReference type="PANTHER" id="PTHR10885:SF0">
    <property type="entry name" value="ISOPENTENYL-DIPHOSPHATE DELTA-ISOMERASE"/>
    <property type="match status" value="1"/>
</dbReference>
<dbReference type="EC" id="5.3.3.2" evidence="3 10"/>
<dbReference type="Pfam" id="PF00293">
    <property type="entry name" value="NUDIX"/>
    <property type="match status" value="1"/>
</dbReference>
<comment type="pathway">
    <text evidence="1 10">Isoprenoid biosynthesis; dimethylallyl diphosphate biosynthesis; dimethylallyl diphosphate from isopentenyl diphosphate: step 1/1.</text>
</comment>
<comment type="cofactor">
    <cofactor evidence="10">
        <name>Mg(2+)</name>
        <dbReference type="ChEBI" id="CHEBI:18420"/>
    </cofactor>
    <text evidence="10">Binds 1 Mg(2+) ion per subunit. The magnesium ion binds only when substrate is bound.</text>
</comment>
<evidence type="ECO:0000313" key="13">
    <source>
        <dbReference type="Proteomes" id="UP000321424"/>
    </source>
</evidence>
<feature type="binding site" evidence="10">
    <location>
        <position position="80"/>
    </location>
    <ligand>
        <name>Mn(2+)</name>
        <dbReference type="ChEBI" id="CHEBI:29035"/>
    </ligand>
</feature>
<dbReference type="Proteomes" id="UP000321424">
    <property type="component" value="Unassembled WGS sequence"/>
</dbReference>
<sequence>MTETLEHPITDREALPVELVDDAGHAIGTCPVSQAHQAPGQLHRAFSVLLFDDTGRVLLQQRAAVKTRFPSQWANTCCGHPAPGEPVAAAAAVRLAEEMGLATTLAEVGVYRYHAEDATTGRVEFEWDHVLVGLLSAGSPHPNPDEVADYAWIQPEALRDAMADDPDAYTPWLAGVLEVAERALTER</sequence>
<feature type="active site" evidence="10">
    <location>
        <position position="126"/>
    </location>
</feature>
<dbReference type="Gene3D" id="3.90.79.10">
    <property type="entry name" value="Nucleoside Triphosphate Pyrophosphohydrolase"/>
    <property type="match status" value="1"/>
</dbReference>
<dbReference type="PANTHER" id="PTHR10885">
    <property type="entry name" value="ISOPENTENYL-DIPHOSPHATE DELTA-ISOMERASE"/>
    <property type="match status" value="1"/>
</dbReference>
<keyword evidence="6 10" id="KW-0460">Magnesium</keyword>
<dbReference type="InterPro" id="IPR011876">
    <property type="entry name" value="IsopentenylPP_isomerase_typ1"/>
</dbReference>
<comment type="similarity">
    <text evidence="2 10">Belongs to the IPP isomerase type 1 family.</text>
</comment>
<dbReference type="GO" id="GO:0046872">
    <property type="term" value="F:metal ion binding"/>
    <property type="evidence" value="ECO:0007669"/>
    <property type="project" value="UniProtKB-KW"/>
</dbReference>
<dbReference type="PIRSF" id="PIRSF018427">
    <property type="entry name" value="Isopntndiph_ism"/>
    <property type="match status" value="1"/>
</dbReference>
<keyword evidence="8 10" id="KW-0414">Isoprene biosynthesis</keyword>
<dbReference type="AlphaFoldDB" id="A0A511MBG5"/>
<evidence type="ECO:0000256" key="8">
    <source>
        <dbReference type="ARBA" id="ARBA00023229"/>
    </source>
</evidence>
<evidence type="ECO:0000256" key="5">
    <source>
        <dbReference type="ARBA" id="ARBA00022723"/>
    </source>
</evidence>
<keyword evidence="5 10" id="KW-0479">Metal-binding</keyword>
<feature type="binding site" evidence="10">
    <location>
        <position position="126"/>
    </location>
    <ligand>
        <name>Mn(2+)</name>
        <dbReference type="ChEBI" id="CHEBI:29035"/>
    </ligand>
</feature>
<keyword evidence="9 10" id="KW-0413">Isomerase</keyword>
<dbReference type="GO" id="GO:0005737">
    <property type="term" value="C:cytoplasm"/>
    <property type="evidence" value="ECO:0007669"/>
    <property type="project" value="UniProtKB-SubCell"/>
</dbReference>
<evidence type="ECO:0000256" key="9">
    <source>
        <dbReference type="ARBA" id="ARBA00023235"/>
    </source>
</evidence>
<dbReference type="EMBL" id="BJXA01000012">
    <property type="protein sequence ID" value="GEM37960.1"/>
    <property type="molecule type" value="Genomic_DNA"/>
</dbReference>
<proteinExistence type="inferred from homology"/>
<dbReference type="CDD" id="cd02885">
    <property type="entry name" value="NUDIX_IPP_Isomerase"/>
    <property type="match status" value="1"/>
</dbReference>
<protein>
    <recommendedName>
        <fullName evidence="3 10">Isopentenyl-diphosphate Delta-isomerase</fullName>
        <shortName evidence="10">IPP isomerase</shortName>
        <ecNumber evidence="3 10">5.3.3.2</ecNumber>
    </recommendedName>
    <alternativeName>
        <fullName evidence="10">IPP:DMAPP isomerase</fullName>
    </alternativeName>
    <alternativeName>
        <fullName evidence="10">Isopentenyl pyrophosphate isomerase</fullName>
    </alternativeName>
</protein>
<dbReference type="RefSeq" id="WP_222595026.1">
    <property type="nucleotide sequence ID" value="NZ_BJXA01000012.1"/>
</dbReference>
<comment type="caution">
    <text evidence="12">The sequence shown here is derived from an EMBL/GenBank/DDBJ whole genome shotgun (WGS) entry which is preliminary data.</text>
</comment>
<gene>
    <name evidence="10 12" type="primary">idi</name>
    <name evidence="12" type="ORF">NN4_24790</name>
</gene>
<comment type="cofactor">
    <cofactor evidence="10">
        <name>Mn(2+)</name>
        <dbReference type="ChEBI" id="CHEBI:29035"/>
    </cofactor>
    <text evidence="10">Binds 1 Mn(2+) ion per subunit.</text>
</comment>
<comment type="function">
    <text evidence="10">Catalyzes the 1,3-allylic rearrangement of the homoallylic substrate isopentenyl (IPP) to its highly electrophilic allylic isomer, dimethylallyl diphosphate (DMAPP).</text>
</comment>
<feature type="binding site" evidence="10">
    <location>
        <position position="36"/>
    </location>
    <ligand>
        <name>Mn(2+)</name>
        <dbReference type="ChEBI" id="CHEBI:29035"/>
    </ligand>
</feature>
<dbReference type="GO" id="GO:0004452">
    <property type="term" value="F:isopentenyl-diphosphate delta-isomerase activity"/>
    <property type="evidence" value="ECO:0007669"/>
    <property type="project" value="UniProtKB-UniRule"/>
</dbReference>
<dbReference type="PROSITE" id="PS51462">
    <property type="entry name" value="NUDIX"/>
    <property type="match status" value="1"/>
</dbReference>
<evidence type="ECO:0000256" key="6">
    <source>
        <dbReference type="ARBA" id="ARBA00022842"/>
    </source>
</evidence>
<evidence type="ECO:0000259" key="11">
    <source>
        <dbReference type="PROSITE" id="PS51462"/>
    </source>
</evidence>
<keyword evidence="13" id="KW-1185">Reference proteome</keyword>
<feature type="binding site" evidence="10">
    <location>
        <position position="124"/>
    </location>
    <ligand>
        <name>Mn(2+)</name>
        <dbReference type="ChEBI" id="CHEBI:29035"/>
    </ligand>
</feature>
<dbReference type="NCBIfam" id="NF002995">
    <property type="entry name" value="PRK03759.1"/>
    <property type="match status" value="1"/>
</dbReference>
<feature type="active site" evidence="10">
    <location>
        <position position="78"/>
    </location>
</feature>
<dbReference type="InterPro" id="IPR000086">
    <property type="entry name" value="NUDIX_hydrolase_dom"/>
</dbReference>
<dbReference type="SUPFAM" id="SSF55811">
    <property type="entry name" value="Nudix"/>
    <property type="match status" value="1"/>
</dbReference>
<dbReference type="UniPathway" id="UPA00059">
    <property type="reaction ID" value="UER00104"/>
</dbReference>
<organism evidence="12 13">
    <name type="scientific">Nocardia ninae NBRC 108245</name>
    <dbReference type="NCBI Taxonomy" id="1210091"/>
    <lineage>
        <taxon>Bacteria</taxon>
        <taxon>Bacillati</taxon>
        <taxon>Actinomycetota</taxon>
        <taxon>Actinomycetes</taxon>
        <taxon>Mycobacteriales</taxon>
        <taxon>Nocardiaceae</taxon>
        <taxon>Nocardia</taxon>
    </lineage>
</organism>
<accession>A0A511MBG5</accession>
<name>A0A511MBG5_9NOCA</name>
<evidence type="ECO:0000256" key="2">
    <source>
        <dbReference type="ARBA" id="ARBA00007579"/>
    </source>
</evidence>
<dbReference type="GO" id="GO:0050992">
    <property type="term" value="P:dimethylallyl diphosphate biosynthetic process"/>
    <property type="evidence" value="ECO:0007669"/>
    <property type="project" value="UniProtKB-UniRule"/>
</dbReference>
<evidence type="ECO:0000256" key="3">
    <source>
        <dbReference type="ARBA" id="ARBA00012057"/>
    </source>
</evidence>
<dbReference type="HAMAP" id="MF_00202">
    <property type="entry name" value="Idi"/>
    <property type="match status" value="1"/>
</dbReference>
<evidence type="ECO:0000313" key="12">
    <source>
        <dbReference type="EMBL" id="GEM37960.1"/>
    </source>
</evidence>
<feature type="binding site" evidence="10">
    <location>
        <position position="98"/>
    </location>
    <ligand>
        <name>Mg(2+)</name>
        <dbReference type="ChEBI" id="CHEBI:18420"/>
    </ligand>
</feature>
<evidence type="ECO:0000256" key="4">
    <source>
        <dbReference type="ARBA" id="ARBA00022490"/>
    </source>
</evidence>
<comment type="subcellular location">
    <subcellularLocation>
        <location evidence="10">Cytoplasm</location>
    </subcellularLocation>
</comment>
<comment type="catalytic activity">
    <reaction evidence="10">
        <text>isopentenyl diphosphate = dimethylallyl diphosphate</text>
        <dbReference type="Rhea" id="RHEA:23284"/>
        <dbReference type="ChEBI" id="CHEBI:57623"/>
        <dbReference type="ChEBI" id="CHEBI:128769"/>
        <dbReference type="EC" id="5.3.3.2"/>
    </reaction>
</comment>
<dbReference type="InterPro" id="IPR015797">
    <property type="entry name" value="NUDIX_hydrolase-like_dom_sf"/>
</dbReference>
<dbReference type="GO" id="GO:0009240">
    <property type="term" value="P:isopentenyl diphosphate biosynthetic process"/>
    <property type="evidence" value="ECO:0007669"/>
    <property type="project" value="TreeGrafter"/>
</dbReference>
<keyword evidence="7 10" id="KW-0464">Manganese</keyword>
<evidence type="ECO:0000256" key="1">
    <source>
        <dbReference type="ARBA" id="ARBA00004826"/>
    </source>
</evidence>
<reference evidence="12 13" key="1">
    <citation type="submission" date="2019-07" db="EMBL/GenBank/DDBJ databases">
        <title>Whole genome shotgun sequence of Nocardia ninae NBRC 108245.</title>
        <authorList>
            <person name="Hosoyama A."/>
            <person name="Uohara A."/>
            <person name="Ohji S."/>
            <person name="Ichikawa N."/>
        </authorList>
    </citation>
    <scope>NUCLEOTIDE SEQUENCE [LARGE SCALE GENOMIC DNA]</scope>
    <source>
        <strain evidence="12 13">NBRC 108245</strain>
    </source>
</reference>
<dbReference type="InterPro" id="IPR056375">
    <property type="entry name" value="Idi_bact"/>
</dbReference>
<feature type="binding site" evidence="10">
    <location>
        <position position="43"/>
    </location>
    <ligand>
        <name>Mn(2+)</name>
        <dbReference type="ChEBI" id="CHEBI:29035"/>
    </ligand>
</feature>
<evidence type="ECO:0000256" key="10">
    <source>
        <dbReference type="HAMAP-Rule" id="MF_00202"/>
    </source>
</evidence>
<dbReference type="NCBIfam" id="TIGR02150">
    <property type="entry name" value="IPP_isom_1"/>
    <property type="match status" value="1"/>
</dbReference>